<evidence type="ECO:0000313" key="2">
    <source>
        <dbReference type="Proteomes" id="UP000307440"/>
    </source>
</evidence>
<dbReference type="EMBL" id="ML210196">
    <property type="protein sequence ID" value="TFK24730.1"/>
    <property type="molecule type" value="Genomic_DNA"/>
</dbReference>
<dbReference type="Proteomes" id="UP000307440">
    <property type="component" value="Unassembled WGS sequence"/>
</dbReference>
<organism evidence="1 2">
    <name type="scientific">Coprinopsis marcescibilis</name>
    <name type="common">Agaric fungus</name>
    <name type="synonym">Psathyrella marcescibilis</name>
    <dbReference type="NCBI Taxonomy" id="230819"/>
    <lineage>
        <taxon>Eukaryota</taxon>
        <taxon>Fungi</taxon>
        <taxon>Dikarya</taxon>
        <taxon>Basidiomycota</taxon>
        <taxon>Agaricomycotina</taxon>
        <taxon>Agaricomycetes</taxon>
        <taxon>Agaricomycetidae</taxon>
        <taxon>Agaricales</taxon>
        <taxon>Agaricineae</taxon>
        <taxon>Psathyrellaceae</taxon>
        <taxon>Coprinopsis</taxon>
    </lineage>
</organism>
<accession>A0A5C3KX35</accession>
<evidence type="ECO:0000313" key="1">
    <source>
        <dbReference type="EMBL" id="TFK24730.1"/>
    </source>
</evidence>
<name>A0A5C3KX35_COPMA</name>
<proteinExistence type="predicted"/>
<sequence length="73" mass="7830">MDTRTCERCPDEAYCPSQAPADLGGCASEGKDNGMVINLFTAVVALRSIGFTSDLRLFLRSTGQLLMARRGCA</sequence>
<dbReference type="AlphaFoldDB" id="A0A5C3KX35"/>
<reference evidence="1 2" key="1">
    <citation type="journal article" date="2019" name="Nat. Ecol. Evol.">
        <title>Megaphylogeny resolves global patterns of mushroom evolution.</title>
        <authorList>
            <person name="Varga T."/>
            <person name="Krizsan K."/>
            <person name="Foldi C."/>
            <person name="Dima B."/>
            <person name="Sanchez-Garcia M."/>
            <person name="Sanchez-Ramirez S."/>
            <person name="Szollosi G.J."/>
            <person name="Szarkandi J.G."/>
            <person name="Papp V."/>
            <person name="Albert L."/>
            <person name="Andreopoulos W."/>
            <person name="Angelini C."/>
            <person name="Antonin V."/>
            <person name="Barry K.W."/>
            <person name="Bougher N.L."/>
            <person name="Buchanan P."/>
            <person name="Buyck B."/>
            <person name="Bense V."/>
            <person name="Catcheside P."/>
            <person name="Chovatia M."/>
            <person name="Cooper J."/>
            <person name="Damon W."/>
            <person name="Desjardin D."/>
            <person name="Finy P."/>
            <person name="Geml J."/>
            <person name="Haridas S."/>
            <person name="Hughes K."/>
            <person name="Justo A."/>
            <person name="Karasinski D."/>
            <person name="Kautmanova I."/>
            <person name="Kiss B."/>
            <person name="Kocsube S."/>
            <person name="Kotiranta H."/>
            <person name="LaButti K.M."/>
            <person name="Lechner B.E."/>
            <person name="Liimatainen K."/>
            <person name="Lipzen A."/>
            <person name="Lukacs Z."/>
            <person name="Mihaltcheva S."/>
            <person name="Morgado L.N."/>
            <person name="Niskanen T."/>
            <person name="Noordeloos M.E."/>
            <person name="Ohm R.A."/>
            <person name="Ortiz-Santana B."/>
            <person name="Ovrebo C."/>
            <person name="Racz N."/>
            <person name="Riley R."/>
            <person name="Savchenko A."/>
            <person name="Shiryaev A."/>
            <person name="Soop K."/>
            <person name="Spirin V."/>
            <person name="Szebenyi C."/>
            <person name="Tomsovsky M."/>
            <person name="Tulloss R.E."/>
            <person name="Uehling J."/>
            <person name="Grigoriev I.V."/>
            <person name="Vagvolgyi C."/>
            <person name="Papp T."/>
            <person name="Martin F.M."/>
            <person name="Miettinen O."/>
            <person name="Hibbett D.S."/>
            <person name="Nagy L.G."/>
        </authorList>
    </citation>
    <scope>NUCLEOTIDE SEQUENCE [LARGE SCALE GENOMIC DNA]</scope>
    <source>
        <strain evidence="1 2">CBS 121175</strain>
    </source>
</reference>
<protein>
    <submittedName>
        <fullName evidence="1">Uncharacterized protein</fullName>
    </submittedName>
</protein>
<gene>
    <name evidence="1" type="ORF">FA15DRAFT_669304</name>
</gene>
<keyword evidence="2" id="KW-1185">Reference proteome</keyword>